<feature type="domain" description="Dynein heavy chain ATP-binding dynein motor region" evidence="21">
    <location>
        <begin position="4229"/>
        <end position="4339"/>
    </location>
</feature>
<dbReference type="FunFam" id="3.40.50.300:FF:001266">
    <property type="entry name" value="Dynein heavy chain, putative"/>
    <property type="match status" value="1"/>
</dbReference>
<dbReference type="GO" id="GO:0005874">
    <property type="term" value="C:microtubule"/>
    <property type="evidence" value="ECO:0007669"/>
    <property type="project" value="UniProtKB-KW"/>
</dbReference>
<name>A0A1C3KDV7_PLAMA</name>
<keyword evidence="8 13" id="KW-0175">Coiled coil</keyword>
<dbReference type="Pfam" id="PF12774">
    <property type="entry name" value="AAA_6"/>
    <property type="match status" value="1"/>
</dbReference>
<feature type="compositionally biased region" description="Basic and acidic residues" evidence="14">
    <location>
        <begin position="3497"/>
        <end position="3511"/>
    </location>
</feature>
<dbReference type="InterPro" id="IPR004273">
    <property type="entry name" value="Dynein_heavy_D6_P-loop"/>
</dbReference>
<feature type="compositionally biased region" description="Low complexity" evidence="14">
    <location>
        <begin position="2886"/>
        <end position="2903"/>
    </location>
</feature>
<evidence type="ECO:0000256" key="3">
    <source>
        <dbReference type="ARBA" id="ARBA00022490"/>
    </source>
</evidence>
<comment type="similarity">
    <text evidence="2">Belongs to the dynein heavy chain family.</text>
</comment>
<dbReference type="Gene3D" id="1.20.58.1120">
    <property type="match status" value="1"/>
</dbReference>
<evidence type="ECO:0000256" key="5">
    <source>
        <dbReference type="ARBA" id="ARBA00022741"/>
    </source>
</evidence>
<feature type="coiled-coil region" evidence="13">
    <location>
        <begin position="1346"/>
        <end position="1402"/>
    </location>
</feature>
<dbReference type="Gene3D" id="6.10.140.1060">
    <property type="match status" value="1"/>
</dbReference>
<feature type="domain" description="Dynein heavy chain C-terminal" evidence="24">
    <location>
        <begin position="5180"/>
        <end position="5482"/>
    </location>
</feature>
<keyword evidence="11" id="KW-0206">Cytoskeleton</keyword>
<dbReference type="GO" id="GO:0008569">
    <property type="term" value="F:minus-end-directed microtubule motor activity"/>
    <property type="evidence" value="ECO:0007669"/>
    <property type="project" value="InterPro"/>
</dbReference>
<feature type="domain" description="Dynein heavy chain region D6 P-loop" evidence="15">
    <location>
        <begin position="4887"/>
        <end position="5002"/>
    </location>
</feature>
<dbReference type="Proteomes" id="UP000219799">
    <property type="component" value="Chromosome 10"/>
</dbReference>
<dbReference type="InterPro" id="IPR042222">
    <property type="entry name" value="Dynein_2_N"/>
</dbReference>
<dbReference type="Gene3D" id="1.10.287.2620">
    <property type="match status" value="1"/>
</dbReference>
<dbReference type="SUPFAM" id="SSF52540">
    <property type="entry name" value="P-loop containing nucleoside triphosphate hydrolases"/>
    <property type="match status" value="4"/>
</dbReference>
<evidence type="ECO:0000259" key="19">
    <source>
        <dbReference type="Pfam" id="PF12777"/>
    </source>
</evidence>
<evidence type="ECO:0000259" key="24">
    <source>
        <dbReference type="Pfam" id="PF18199"/>
    </source>
</evidence>
<dbReference type="Gene3D" id="1.20.1270.280">
    <property type="match status" value="1"/>
</dbReference>
<dbReference type="FunFam" id="3.10.490.20:FF:000009">
    <property type="entry name" value="Dynein heavy chain 4"/>
    <property type="match status" value="1"/>
</dbReference>
<evidence type="ECO:0000256" key="4">
    <source>
        <dbReference type="ARBA" id="ARBA00022701"/>
    </source>
</evidence>
<feature type="region of interest" description="Disordered" evidence="14">
    <location>
        <begin position="2844"/>
        <end position="2922"/>
    </location>
</feature>
<evidence type="ECO:0000256" key="13">
    <source>
        <dbReference type="SAM" id="Coils"/>
    </source>
</evidence>
<feature type="domain" description="Dynein heavy chain AAA lid" evidence="23">
    <location>
        <begin position="5033"/>
        <end position="5174"/>
    </location>
</feature>
<evidence type="ECO:0000256" key="2">
    <source>
        <dbReference type="ARBA" id="ARBA00008887"/>
    </source>
</evidence>
<dbReference type="FunFam" id="1.10.8.710:FF:000001">
    <property type="entry name" value="Dynein axonemal heavy chain 2"/>
    <property type="match status" value="1"/>
</dbReference>
<proteinExistence type="inferred from homology"/>
<dbReference type="InterPro" id="IPR042228">
    <property type="entry name" value="Dynein_linker_3"/>
</dbReference>
<dbReference type="PANTHER" id="PTHR10676:SF36">
    <property type="entry name" value="DYNEIN HEAVY CHAIN AT 93AB, ISOFORM C"/>
    <property type="match status" value="1"/>
</dbReference>
<dbReference type="InterPro" id="IPR011704">
    <property type="entry name" value="ATPase_dyneun-rel_AAA"/>
</dbReference>
<evidence type="ECO:0000256" key="1">
    <source>
        <dbReference type="ARBA" id="ARBA00004430"/>
    </source>
</evidence>
<evidence type="ECO:0000259" key="17">
    <source>
        <dbReference type="Pfam" id="PF08393"/>
    </source>
</evidence>
<feature type="domain" description="Dynein heavy chain AAA module D4" evidence="20">
    <location>
        <begin position="3594"/>
        <end position="3852"/>
    </location>
</feature>
<dbReference type="InterPro" id="IPR043157">
    <property type="entry name" value="Dynein_AAA1S"/>
</dbReference>
<dbReference type="InterPro" id="IPR024743">
    <property type="entry name" value="Dynein_HC_stalk"/>
</dbReference>
<dbReference type="Pfam" id="PF08393">
    <property type="entry name" value="DHC_N2"/>
    <property type="match status" value="2"/>
</dbReference>
<protein>
    <submittedName>
        <fullName evidence="25">Dynein heavy chain, putative</fullName>
    </submittedName>
</protein>
<feature type="compositionally biased region" description="Basic residues" evidence="14">
    <location>
        <begin position="3083"/>
        <end position="3106"/>
    </location>
</feature>
<feature type="region of interest" description="Disordered" evidence="14">
    <location>
        <begin position="3029"/>
        <end position="3106"/>
    </location>
</feature>
<evidence type="ECO:0000259" key="21">
    <source>
        <dbReference type="Pfam" id="PF12781"/>
    </source>
</evidence>
<feature type="domain" description="Dynein heavy chain linker" evidence="17">
    <location>
        <begin position="1691"/>
        <end position="2024"/>
    </location>
</feature>
<dbReference type="Pfam" id="PF07728">
    <property type="entry name" value="AAA_5"/>
    <property type="match status" value="1"/>
</dbReference>
<evidence type="ECO:0000256" key="14">
    <source>
        <dbReference type="SAM" id="MobiDB-lite"/>
    </source>
</evidence>
<feature type="compositionally biased region" description="Polar residues" evidence="14">
    <location>
        <begin position="1621"/>
        <end position="1631"/>
    </location>
</feature>
<keyword evidence="3" id="KW-0963">Cytoplasm</keyword>
<feature type="compositionally biased region" description="Polar residues" evidence="14">
    <location>
        <begin position="4386"/>
        <end position="4411"/>
    </location>
</feature>
<dbReference type="Pfam" id="PF03028">
    <property type="entry name" value="Dynein_heavy"/>
    <property type="match status" value="1"/>
</dbReference>
<dbReference type="GO" id="GO:0045505">
    <property type="term" value="F:dynein intermediate chain binding"/>
    <property type="evidence" value="ECO:0007669"/>
    <property type="project" value="InterPro"/>
</dbReference>
<dbReference type="InterPro" id="IPR041589">
    <property type="entry name" value="DNAH3_AAA_lid_1"/>
</dbReference>
<evidence type="ECO:0000256" key="6">
    <source>
        <dbReference type="ARBA" id="ARBA00022840"/>
    </source>
</evidence>
<dbReference type="Pfam" id="PF18199">
    <property type="entry name" value="Dynein_C"/>
    <property type="match status" value="1"/>
</dbReference>
<evidence type="ECO:0000259" key="15">
    <source>
        <dbReference type="Pfam" id="PF03028"/>
    </source>
</evidence>
<dbReference type="GO" id="GO:0016887">
    <property type="term" value="F:ATP hydrolysis activity"/>
    <property type="evidence" value="ECO:0007669"/>
    <property type="project" value="InterPro"/>
</dbReference>
<feature type="region of interest" description="Disordered" evidence="14">
    <location>
        <begin position="2444"/>
        <end position="2493"/>
    </location>
</feature>
<feature type="compositionally biased region" description="Low complexity" evidence="14">
    <location>
        <begin position="1668"/>
        <end position="1684"/>
    </location>
</feature>
<dbReference type="PANTHER" id="PTHR10676">
    <property type="entry name" value="DYNEIN HEAVY CHAIN FAMILY PROTEIN"/>
    <property type="match status" value="1"/>
</dbReference>
<feature type="domain" description="Dynein heavy chain ATP-binding dynein motor region" evidence="21">
    <location>
        <begin position="4437"/>
        <end position="4549"/>
    </location>
</feature>
<dbReference type="Pfam" id="PF12781">
    <property type="entry name" value="AAA_9"/>
    <property type="match status" value="2"/>
</dbReference>
<keyword evidence="5" id="KW-0547">Nucleotide-binding</keyword>
<dbReference type="VEuPathDB" id="PlasmoDB:PmUG01_10034400"/>
<evidence type="ECO:0000259" key="22">
    <source>
        <dbReference type="Pfam" id="PF17857"/>
    </source>
</evidence>
<keyword evidence="4" id="KW-0493">Microtubule</keyword>
<evidence type="ECO:0000256" key="7">
    <source>
        <dbReference type="ARBA" id="ARBA00023017"/>
    </source>
</evidence>
<dbReference type="InterPro" id="IPR027417">
    <property type="entry name" value="P-loop_NTPase"/>
</dbReference>
<dbReference type="InterPro" id="IPR035699">
    <property type="entry name" value="AAA_6"/>
</dbReference>
<dbReference type="GO" id="GO:0051959">
    <property type="term" value="F:dynein light intermediate chain binding"/>
    <property type="evidence" value="ECO:0007669"/>
    <property type="project" value="InterPro"/>
</dbReference>
<feature type="coiled-coil region" evidence="13">
    <location>
        <begin position="3878"/>
        <end position="3915"/>
    </location>
</feature>
<dbReference type="FunFam" id="1.10.8.720:FF:000009">
    <property type="entry name" value="Dynein heavy chain, putative"/>
    <property type="match status" value="1"/>
</dbReference>
<feature type="compositionally biased region" description="Polar residues" evidence="14">
    <location>
        <begin position="3522"/>
        <end position="3535"/>
    </location>
</feature>
<reference evidence="25 26" key="1">
    <citation type="submission" date="2016-06" db="EMBL/GenBank/DDBJ databases">
        <authorList>
            <consortium name="Pathogen Informatics"/>
        </authorList>
    </citation>
    <scope>NUCLEOTIDE SEQUENCE [LARGE SCALE GENOMIC DNA]</scope>
    <source>
        <strain evidence="25">PmlGA01</strain>
    </source>
</reference>
<dbReference type="Gene3D" id="1.20.920.30">
    <property type="match status" value="2"/>
</dbReference>
<dbReference type="GO" id="GO:0060294">
    <property type="term" value="P:cilium movement involved in cell motility"/>
    <property type="evidence" value="ECO:0007669"/>
    <property type="project" value="TreeGrafter"/>
</dbReference>
<dbReference type="InterPro" id="IPR026983">
    <property type="entry name" value="DHC"/>
</dbReference>
<dbReference type="Gene3D" id="3.20.180.20">
    <property type="entry name" value="Dynein heavy chain, N-terminal domain 2"/>
    <property type="match status" value="1"/>
</dbReference>
<feature type="region of interest" description="Disordered" evidence="14">
    <location>
        <begin position="1233"/>
        <end position="1298"/>
    </location>
</feature>
<dbReference type="Pfam" id="PF12777">
    <property type="entry name" value="MT"/>
    <property type="match status" value="1"/>
</dbReference>
<feature type="compositionally biased region" description="Basic and acidic residues" evidence="14">
    <location>
        <begin position="1277"/>
        <end position="1287"/>
    </location>
</feature>
<evidence type="ECO:0000256" key="10">
    <source>
        <dbReference type="ARBA" id="ARBA00023175"/>
    </source>
</evidence>
<dbReference type="Pfam" id="PF17857">
    <property type="entry name" value="AAA_lid_1"/>
    <property type="match status" value="1"/>
</dbReference>
<feature type="compositionally biased region" description="Low complexity" evidence="14">
    <location>
        <begin position="2462"/>
        <end position="2481"/>
    </location>
</feature>
<evidence type="ECO:0000256" key="12">
    <source>
        <dbReference type="ARBA" id="ARBA00023273"/>
    </source>
</evidence>
<feature type="compositionally biased region" description="Low complexity" evidence="14">
    <location>
        <begin position="4640"/>
        <end position="4654"/>
    </location>
</feature>
<dbReference type="Gene3D" id="3.40.50.300">
    <property type="entry name" value="P-loop containing nucleotide triphosphate hydrolases"/>
    <property type="match status" value="6"/>
</dbReference>
<dbReference type="FunFam" id="3.40.50.300:FF:000063">
    <property type="entry name" value="dynein heavy chain 6, axonemal"/>
    <property type="match status" value="1"/>
</dbReference>
<evidence type="ECO:0000259" key="20">
    <source>
        <dbReference type="Pfam" id="PF12780"/>
    </source>
</evidence>
<evidence type="ECO:0000259" key="23">
    <source>
        <dbReference type="Pfam" id="PF18198"/>
    </source>
</evidence>
<evidence type="ECO:0000256" key="11">
    <source>
        <dbReference type="ARBA" id="ARBA00023212"/>
    </source>
</evidence>
<dbReference type="Pfam" id="PF18198">
    <property type="entry name" value="AAA_lid_11"/>
    <property type="match status" value="1"/>
</dbReference>
<evidence type="ECO:0000313" key="25">
    <source>
        <dbReference type="EMBL" id="SBT71775.1"/>
    </source>
</evidence>
<comment type="subcellular location">
    <subcellularLocation>
        <location evidence="1">Cytoplasm</location>
        <location evidence="1">Cytoskeleton</location>
        <location evidence="1">Cilium axoneme</location>
    </subcellularLocation>
</comment>
<dbReference type="InterPro" id="IPR042219">
    <property type="entry name" value="AAA_lid_11_sf"/>
</dbReference>
<dbReference type="Gene3D" id="1.10.8.720">
    <property type="entry name" value="Region D6 of dynein motor"/>
    <property type="match status" value="1"/>
</dbReference>
<keyword evidence="9" id="KW-0969">Cilium</keyword>
<sequence>MSKANDEHKDSGDYSGDYRGEYDDRVGEILTSALDFFNIQGCQKEEVINSIKNDECAVKLINKFCEDNEDCLFLINEKECIKVFGSILDIFKKRRYEKFLIIYKTPQQKILYLEMNSDAENVIRRFLEIFFSNFMNNNEDINSSTLLKEMKKKFNNFLLNLRIIYGEIEEKLTLPYLPSEVKEENVNTLEEYLIHFIKCYHVILRNFMNYKKRDYENCGEFLNYLKNKNEDINFLYNEIDKESFKKIINIILEKKKNSSYKNIIENIKSEIIDHKAEVADLYTHLKPVIHFLQKLESSRQDDIERKKDFIMPIVHSLSKSVDKSNYLIKNCKFVFNFLSKVLINTCNQNINTPEIINSIYNCVDVLKGKLYATLNFLLHFLYLFKLYKGKSKKLQSLHEINVFFGKASALHNDRAKICDQISTQISDQTTIQTSNKIVDQSNKESTETNNEIEEECIYFPSVSLYMYKLRLLIDYLKIYQTYMKLEKIEIPGEKGKKLTEEIHNICRDFNIINEIFLDINHEILNEEETIFINKYNSFESKVKELNKRLICVFVYSFDNDLKKNIKLLNSFLILRDIHAIEVELVRHTLLLCQDLKKEFVLVDNLFIKNATIIENNKKVFLENSFEAANVRKVDGIDERDINGEEGEGRLSGSGEDSKVKVLSTQYKEDLEENLKQLNINRNSPLFCEVVNLFTSLLKRVEQQYFPLRKIMKTLKIQNEKSDEINSIYRNISEKISKYISDVSKEWFRETIDVVNNFLNENIFKIRGDMFYVNFHPYIFMFINNIKNFFLNNLSVNDDCLNIYNKANTFKKFINILNSITKKYNNVISKTLDVEKELFEEKLVAIKKTLLRGVRELKWTENHIYEYIEIVDKDMSEIYNNISTLHSNIVSILNLTNSWIKKPIIEKRKKHEDIYNYLNTYKNNLSVLRGKLSEDFKSINMYIKQSYDILKIKKNNSMWKNYLKFLNNIIIDKLIELTNFLFNNLYDVMKCTKKDEQIFIIKINFIGNKLNMDLKLTSKKAFSVTSIFYKWIDDFMNLCSGIRRIDIKSGDYINEILLSLSVNHNKNKIKIFFENTIEKCYKYLESLKKYEHVWNIDIKKEFLLFKQKNEILLYPNYFEYNNNFQDSLKLMNINILHSFPNVVLYKKLIISLKEELVTFYHLKTYESINFVFFYSENLVEKLINFTKQNISLYSEYLQNFVKDAIYAINSFYENVISNLNEIAVVEFFAKKEDGNGKNAASKRSVRSSDQSAESGPRSSISNISNVGVGVDGGAENTTEGREKKEGVPKNDGSVSEDRQSEIMNNNKDVFYNLMRNLRSVKLSRKIIPLIFQKLKEIMENLKDLDIVTKYNEVLDNIEKNKEKVEIHYNEIKEKILKYKNNEIKNIKMEIKYFKEELSKLKRHIFSNIPSSSKDIYCNPYEKLNEFRKSYEIYKDKQRYHNELEILFEIDITVFNELDEIDIKLRDLKHLWDLVNCIIYFLEEEKKKLWKDIDVNSNIYIIDFILLYIRKNFFELKHLPIYEYIIKELKKLSSILPLLVDLNNDCIFDRHWNIIINISGSVNNLYLKRRGLDNSNNSILSASFNGKSGEDVVQVSGGVRSGAEDRGGASAGELNNDELNRGGANNNETSSGVGYSYEVDEETHNSGGGMKSEEAQGVEGSHLSSREGVNRTNSISRTNNTDSSDSGVSNKNFKIKYKELTMQGFFDLRLYKHVDAVHDVIEQAKKEKKIENKIKEINMIWKQMNFEFLKKQSYIQISNMDMILEIVDMHTSEILFFINQKKYILFIQETILNTQENLKKIDEVINIWRKFLNKFERLQPIYLNSEDIHSQLPQESKMFFNIENEYKDIINNAYEQKNVLQVCLNEDLFYLLCKFFKNIELCEKALNDYLDQKKKTFPRFYFLSNIALLDILSNGKNPLKILPYINDVFNAIKTIEFRKENGDNSVGEVSYEQNKPFDANDGTIVVHEKESKSGEYKEYIAKGVYSIENEHLEFLTELNLKGNVENYLKDLENHLKITIRSILENAKISSEILDEQNRDETMITNYISQVVCTCNQIIVTEEINKCFDELENGNESAFIDYKKLLIERINKLIKLVEKTEDYNIRTKLLSLIILDVHTRDVIISFIKKKISDSTSFDWQAQLKYYWMYDKKINNYTCEIKICDFKTKYLYEYIGNSGKLVITPLTDKCYITLTQALNLILGGAPAGPAGTGKTETTKDLSKAIGIAIFIFNCSNQMNYFNMSQICIGLSQTGAWGCFDEFNRISIEVLSVVSTQIKCIFDAIKEKKTVFHFIDDEIVLKKTCGFFITMNPGYAGRTELPENLKNLFRSCSMIVPDIKFICENMLMSFGFIKANKLSYKFVELYQLCKELLQKNIHYDWGLRAVKVVLIQAGNLKRKYSNFDEDVILMKALKDFNIPKITHEDIPIFLGLINDLFPNVDCNIFKEEENNSQQNGDRHYKSNNPEQSYQNISNNSSSTNQQNFSNIKKNDMSNNPLFENNSTVVKDSKFAAPDDLQHNADVVIKKDMKNEYLDSSTNGAKDIKNEEEKHIYSFDDAIKICIKEANLQIDDNFILKVKQLKDLMDVRHCVFILGVDGSGKSSVIEMLIKSLNKINESCLYEVINPKSIESYELYGYLTKNNEWVDGALSSIMRKMSRNIFPYNENIKHKITLLDGNIDAEWIESMNTVMDDNKVLTLVSNERIPFTKEMHLFFEITNMKYASPATVSRGGVLYINKGDISYKLFISSWINLLSNNIAKTEFYYLFNIFYTQNIEMLRKQCKFAFELSNLDIVKSICNYIDYFLFKYEKYINEVIKKIENKQNEENNFLNSEELNEELSSSSTLKKDIDIADTEGGAEEPGGIDKRKKRNEQKNGQKNEKKGPLKDELVEENSTQSSSNSNNNNNSRSNGGKNRGTLSGENSTNTKESALNSEDKNIINKINYNYEILKDYYNCFFMNAYMWVLNNLIVDDKIMNAKNTFSNNIKTNLKVKMGNDYCCNYIYNIYENSWKHLSEYLDEDILYLQNLKWHSSEYDNDTKGYEDSQVTAEEEVDEGDEGDTDDQLGEQLVGQSDEQMDEKTNGEYSEEKEKRKRKKMKKNNKKKQQKKKKKKKSINNYIENMLPHNYDEIYINTIELIRIEKMIKYSLERNKPILVYGNNGTGKTKCIKNNINMNIEKFTHTIISVNYYTNSFALQKIIENNVEKRNTRTYGPPNQKKHIFFLEDLNITAKDNCDTQQTLEFLRQLLTYKLIYDRESLDEKKFIHDILFIGTINNNTNKFIDKRIQNKFNIINIDDISFKTFENIYKIILKQHLLKFDDTIKGLLNNMISFSYDLYSNITENISFNLSNFAPHYLFNLNDIHTVFYNIIKSTNPDIYNNRFKMLMILFHETQHAYINKLISNEHINIFTQIFNKLVQQYFPFFKDDFEKHRLIFDSPSEKERVNSLSNQFIPLTSYNGKSSMGVVTEGEEADEGVAQEDIGTDNLGISSNNIINGGITGSGSDCGSDRASEKGKNKDVRGNGNPRLQVGNYETSKGMNSSTNKGVERDKSSGIYDLSKNIFTSFISVRNGLDKMYLNVKKFYILKEVLSEKLNEYNSTHVELPLVLFDYAIIQICKMCRILDFNVSHLMLIGFGGSGKQSLVKLSIFINSLNLLSISTNNNYDVNNFKADMQEFHLKCAIKPGNVHVLLLKEKDISDSFLPYINDLTSTGLCNDLFSKDEYLGIFSSIRNQIKYLNIGESNEDVFNYYISKIRKNFKIAITHSPISNLYRDRLIKFPSFLSNFCFIYFLPWPYEALVNVSNRFLNDVEINKELKKNICEHMAYVHTSTNEMNKKYLEKKNRYNYVIPKTFLEYIYFYKNLLHVKNHEIDKSVERLNKGLLALTSTRENVQVLKKEIEIKITNIEEKKIEVNDILNKVKEATEVTNKEQQIVNEEKKKTEVFTKEAIEIQVKADKELSEALPIMNKAKEAVNCITKSAIQELKSLQNPPKECLDVTHAVLIALKEIKNYSWKFAQKIMNNPTQFLSKLQKFDAENMDEETVNLLTPFIEKKFFNYEMMKTKSSACAYLALWLVNIVKYNDVYKKVKPLMDKLQEATNNKNNAQEKLDQLENKVKELTDSVEKLRKKMNEVNEEKNNVIKIYNESKDKLNRAENLVNMLSDEYSRWSDEIAIIISNKKYIYGDCLLLSSFITYLGVFSSSFRVKLWKNLWLEHIKKSNILINNITSPIDIMVQDIQIATWKNEKLPEDKISIENALIVSTCYRWPLLIDPQLQGLKWLKVKGGDNITCLQFNCENFIKKIKNIITKGGYLIIENISEEIDNVIDGLLNREFIKKGNDTYVKIDNEEMLFNYPNAISRISKIQSFFESTSSSNANANANENGNTNVNTNMNANVSADTSASPTSGNKNNGNTENQDQFNSDLDMNYKNYNQKQNSQGNINKAFSNENLAKVNFFNLVLQTKLSNPHFKPEVNSQCTLINFSVTCEGLEEQILAIIVNIEKPELEKQKQILVKNRNEYKIILNNLEDEILYQLSTVESSTIIDNISLINSLKTTKDTSINIQRQVADSINTENEINKTRELYRTLANEASIVYFILILMHNINYMYQYSLDSFISLLLKSIEAVHNASSVSSGGSGNNNSGNDRNDYKDASQKSSNDISSSSSSKLESFNNTDMITINRQDNNKFYDSKSYLNDGRGENDKDDSTNGASNSIYDEHMNKLIISFRKTIYSWINRGLLEKDKLLFNCIFVFKLLEKKKIYDKDFNMDYLNFFLKPPKGKGINENPLKEWLSDDCWENILLLSKFKEFENLSNNIHIDAQHKFKQWCSEIQPEICKLPLEWKKLNNYSFKKLLIIRSLRPDRITVTLENYIRNILPNSEEIMEKKNSFVDTLESSYNFMVNSTPILFILTPGSDFIKYVELLGKKYKFYLNHNLHVVSLGQGQESIALSKLELSHKEGHWIVLENIHLMAKFNLILENVIDKYSTEGSHPNFRCFLTSEITTNIPISILERSIKLTNEAPTGFKENLKRAFTFFSPDDYEEKDIRTKNILFSLCYFHSIIVERAKFGAEGFNIKYPFSLSDLRDSAKVLFNYLDNQNSIKVPWNDLKYIFGEIMYGGHIVNDKDMLICKTYLNYFMKEQSLEGMQLIPFSKNIQLFSPNNYSYDKILKYIDTQIVVESSILYGLNQHAEMNFRTNESIKLLKNILKLKLKETSTFVEELTTGETIEIKTSNILSEILNEIDNVFFNVEELMKSIPDDQITPLQYFLFQECTLMNTLTSVMKSSLKELSLAIKGEINMNSKIESLMNSLYKDKLPELWKNNSYSSNRNLSSWVNNLKERITFLSDWFNDPLSTPKVFNISLLFNPNSFFSAIKQILSRNEKCELDKIIMQIEVTNKSLNNIHSYPKEGAYIYGLYLDGANYDVEKNTLCDSSSKQKYFLMPVIHCKPIVSMGKIETDVYECPVYKTLSRGPTYVTNIKLKTKESSEKWILAGVALILDIADD</sequence>
<dbReference type="Gene3D" id="1.10.8.710">
    <property type="match status" value="1"/>
</dbReference>
<accession>A0A1C3KDV7</accession>
<dbReference type="InterPro" id="IPR035706">
    <property type="entry name" value="AAA_9"/>
</dbReference>
<organism evidence="25 26">
    <name type="scientific">Plasmodium malariae</name>
    <dbReference type="NCBI Taxonomy" id="5858"/>
    <lineage>
        <taxon>Eukaryota</taxon>
        <taxon>Sar</taxon>
        <taxon>Alveolata</taxon>
        <taxon>Apicomplexa</taxon>
        <taxon>Aconoidasida</taxon>
        <taxon>Haemosporida</taxon>
        <taxon>Plasmodiidae</taxon>
        <taxon>Plasmodium</taxon>
        <taxon>Plasmodium (Plasmodium)</taxon>
    </lineage>
</organism>
<feature type="compositionally biased region" description="Polar residues" evidence="14">
    <location>
        <begin position="2909"/>
        <end position="2922"/>
    </location>
</feature>
<evidence type="ECO:0000313" key="26">
    <source>
        <dbReference type="Proteomes" id="UP000219799"/>
    </source>
</evidence>
<dbReference type="InterPro" id="IPR041658">
    <property type="entry name" value="AAA_lid_11"/>
</dbReference>
<dbReference type="FunFam" id="1.20.920.20:FF:000010">
    <property type="entry name" value="Dynein heavy chain, putative"/>
    <property type="match status" value="1"/>
</dbReference>
<dbReference type="GO" id="GO:0005930">
    <property type="term" value="C:axoneme"/>
    <property type="evidence" value="ECO:0007669"/>
    <property type="project" value="UniProtKB-SubCell"/>
</dbReference>
<dbReference type="InterPro" id="IPR043160">
    <property type="entry name" value="Dynein_C_barrel"/>
</dbReference>
<feature type="compositionally biased region" description="Basic and acidic residues" evidence="14">
    <location>
        <begin position="2865"/>
        <end position="2881"/>
    </location>
</feature>
<feature type="domain" description="ATPase dynein-related AAA" evidence="16">
    <location>
        <begin position="2585"/>
        <end position="2723"/>
    </location>
</feature>
<keyword evidence="10" id="KW-0505">Motor protein</keyword>
<dbReference type="Pfam" id="PF12780">
    <property type="entry name" value="AAA_8"/>
    <property type="match status" value="1"/>
</dbReference>
<dbReference type="EMBL" id="LT594498">
    <property type="protein sequence ID" value="SBT71775.1"/>
    <property type="molecule type" value="Genomic_DNA"/>
</dbReference>
<feature type="compositionally biased region" description="Low complexity" evidence="14">
    <location>
        <begin position="4616"/>
        <end position="4630"/>
    </location>
</feature>
<gene>
    <name evidence="25" type="primary">PmlGA01_100025600</name>
    <name evidence="25" type="ORF">PMLGA01_100025600</name>
</gene>
<dbReference type="Gene3D" id="1.20.920.20">
    <property type="match status" value="1"/>
</dbReference>
<feature type="region of interest" description="Disordered" evidence="14">
    <location>
        <begin position="3490"/>
        <end position="3538"/>
    </location>
</feature>
<evidence type="ECO:0000259" key="18">
    <source>
        <dbReference type="Pfam" id="PF12774"/>
    </source>
</evidence>
<evidence type="ECO:0000256" key="8">
    <source>
        <dbReference type="ARBA" id="ARBA00023054"/>
    </source>
</evidence>
<dbReference type="GO" id="GO:0030286">
    <property type="term" value="C:dynein complex"/>
    <property type="evidence" value="ECO:0007669"/>
    <property type="project" value="UniProtKB-KW"/>
</dbReference>
<feature type="domain" description="Dynein heavy chain linker" evidence="17">
    <location>
        <begin position="1456"/>
        <end position="1559"/>
    </location>
</feature>
<keyword evidence="12" id="KW-0966">Cell projection</keyword>
<dbReference type="InterPro" id="IPR024317">
    <property type="entry name" value="Dynein_heavy_chain_D4_dom"/>
</dbReference>
<feature type="domain" description="Dynein heavy chain hydrolytic ATP-binding dynein motor region" evidence="18">
    <location>
        <begin position="2166"/>
        <end position="2447"/>
    </location>
</feature>
<feature type="region of interest" description="Disordered" evidence="14">
    <location>
        <begin position="4616"/>
        <end position="4654"/>
    </location>
</feature>
<dbReference type="GO" id="GO:0005524">
    <property type="term" value="F:ATP binding"/>
    <property type="evidence" value="ECO:0007669"/>
    <property type="project" value="UniProtKB-KW"/>
</dbReference>
<feature type="region of interest" description="Disordered" evidence="14">
    <location>
        <begin position="4360"/>
        <end position="4411"/>
    </location>
</feature>
<keyword evidence="7" id="KW-0243">Dynein</keyword>
<dbReference type="Pfam" id="PF12775">
    <property type="entry name" value="AAA_7"/>
    <property type="match status" value="1"/>
</dbReference>
<evidence type="ECO:0000259" key="16">
    <source>
        <dbReference type="Pfam" id="PF07728"/>
    </source>
</evidence>
<dbReference type="GO" id="GO:0097729">
    <property type="term" value="C:9+2 motile cilium"/>
    <property type="evidence" value="ECO:0007669"/>
    <property type="project" value="TreeGrafter"/>
</dbReference>
<dbReference type="Gene3D" id="3.10.490.20">
    <property type="match status" value="1"/>
</dbReference>
<feature type="compositionally biased region" description="Acidic residues" evidence="14">
    <location>
        <begin position="3041"/>
        <end position="3057"/>
    </location>
</feature>
<feature type="region of interest" description="Disordered" evidence="14">
    <location>
        <begin position="1597"/>
        <end position="1686"/>
    </location>
</feature>
<feature type="domain" description="Dynein heavy chain coiled coil stalk" evidence="19">
    <location>
        <begin position="3865"/>
        <end position="4203"/>
    </location>
</feature>
<feature type="compositionally biased region" description="Low complexity" evidence="14">
    <location>
        <begin position="4360"/>
        <end position="4385"/>
    </location>
</feature>
<keyword evidence="6" id="KW-0067">ATP-binding</keyword>
<feature type="compositionally biased region" description="Basic and acidic residues" evidence="14">
    <location>
        <begin position="3070"/>
        <end position="3082"/>
    </location>
</feature>
<feature type="domain" description="Dynein heavy chain 3 AAA+ lid" evidence="22">
    <location>
        <begin position="3341"/>
        <end position="3420"/>
    </location>
</feature>
<dbReference type="InterPro" id="IPR041228">
    <property type="entry name" value="Dynein_C"/>
</dbReference>
<dbReference type="Gene3D" id="1.20.140.100">
    <property type="entry name" value="Dynein heavy chain, N-terminal domain 2"/>
    <property type="match status" value="1"/>
</dbReference>
<evidence type="ECO:0000256" key="9">
    <source>
        <dbReference type="ARBA" id="ARBA00023069"/>
    </source>
</evidence>
<dbReference type="Gene3D" id="1.10.8.1220">
    <property type="match status" value="1"/>
</dbReference>
<feature type="compositionally biased region" description="Polar residues" evidence="14">
    <location>
        <begin position="1246"/>
        <end position="1264"/>
    </location>
</feature>
<dbReference type="InterPro" id="IPR013602">
    <property type="entry name" value="Dynein_heavy_linker"/>
</dbReference>
<feature type="coiled-coil region" evidence="13">
    <location>
        <begin position="4076"/>
        <end position="4159"/>
    </location>
</feature>